<feature type="compositionally biased region" description="Low complexity" evidence="1">
    <location>
        <begin position="143"/>
        <end position="154"/>
    </location>
</feature>
<dbReference type="STRING" id="1353952.A0A165F7Q9"/>
<sequence>MGFFSSRRAESAPLPKNHDTKVITSKWYGKLRKKDSPNTSPQPNADGWVEVPSPEPGPPARPAPPAAADPVTRTLASRLNELATSHADGLISDDAYRILRQEIFERYGSASQAGPSRLSASQRTARDSQSYARSPIPSFTPDISPSIIEPEPASSPLKVLKNSLRRTGSRLSNRSGSILPNGDSSASVFSFRSNSTVTMANSGRNASSNTLSTQNIPLSPTNNISADLLSISSLRSRAPSVAPSHRSRPAPPSAFHAHMPTSYPSTATLRQTLPDNDEDKSAAQLRSELAEVEMEGMRVLEGFDVREANILEQLEGLQIGVGLGIVSMSGPNGAAALPQADSNGTIKPRKRNSLIDVLPLRSAMKAASNRAAGTSPPTAFAPARAAPNLSYTPAPAGAVISAIEPDPKLTEALAEVRKSRADVKQRYESRMAFLRAKLKGAELHEKLMK</sequence>
<protein>
    <submittedName>
        <fullName evidence="2">Uncharacterized protein</fullName>
    </submittedName>
</protein>
<dbReference type="AlphaFoldDB" id="A0A165F7Q9"/>
<feature type="compositionally biased region" description="Pro residues" evidence="1">
    <location>
        <begin position="53"/>
        <end position="67"/>
    </location>
</feature>
<feature type="region of interest" description="Disordered" evidence="1">
    <location>
        <begin position="1"/>
        <end position="70"/>
    </location>
</feature>
<gene>
    <name evidence="2" type="ORF">CALCODRAFT_319632</name>
</gene>
<organism evidence="2 3">
    <name type="scientific">Calocera cornea HHB12733</name>
    <dbReference type="NCBI Taxonomy" id="1353952"/>
    <lineage>
        <taxon>Eukaryota</taxon>
        <taxon>Fungi</taxon>
        <taxon>Dikarya</taxon>
        <taxon>Basidiomycota</taxon>
        <taxon>Agaricomycotina</taxon>
        <taxon>Dacrymycetes</taxon>
        <taxon>Dacrymycetales</taxon>
        <taxon>Dacrymycetaceae</taxon>
        <taxon>Calocera</taxon>
    </lineage>
</organism>
<name>A0A165F7Q9_9BASI</name>
<dbReference type="InParanoid" id="A0A165F7Q9"/>
<feature type="region of interest" description="Disordered" evidence="1">
    <location>
        <begin position="239"/>
        <end position="259"/>
    </location>
</feature>
<feature type="region of interest" description="Disordered" evidence="1">
    <location>
        <begin position="109"/>
        <end position="154"/>
    </location>
</feature>
<accession>A0A165F7Q9</accession>
<proteinExistence type="predicted"/>
<dbReference type="OrthoDB" id="3367070at2759"/>
<feature type="compositionally biased region" description="Polar residues" evidence="1">
    <location>
        <begin position="109"/>
        <end position="132"/>
    </location>
</feature>
<dbReference type="EMBL" id="KV423979">
    <property type="protein sequence ID" value="KZT56352.1"/>
    <property type="molecule type" value="Genomic_DNA"/>
</dbReference>
<reference evidence="2 3" key="1">
    <citation type="journal article" date="2016" name="Mol. Biol. Evol.">
        <title>Comparative Genomics of Early-Diverging Mushroom-Forming Fungi Provides Insights into the Origins of Lignocellulose Decay Capabilities.</title>
        <authorList>
            <person name="Nagy L.G."/>
            <person name="Riley R."/>
            <person name="Tritt A."/>
            <person name="Adam C."/>
            <person name="Daum C."/>
            <person name="Floudas D."/>
            <person name="Sun H."/>
            <person name="Yadav J.S."/>
            <person name="Pangilinan J."/>
            <person name="Larsson K.H."/>
            <person name="Matsuura K."/>
            <person name="Barry K."/>
            <person name="Labutti K."/>
            <person name="Kuo R."/>
            <person name="Ohm R.A."/>
            <person name="Bhattacharya S.S."/>
            <person name="Shirouzu T."/>
            <person name="Yoshinaga Y."/>
            <person name="Martin F.M."/>
            <person name="Grigoriev I.V."/>
            <person name="Hibbett D.S."/>
        </authorList>
    </citation>
    <scope>NUCLEOTIDE SEQUENCE [LARGE SCALE GENOMIC DNA]</scope>
    <source>
        <strain evidence="2 3">HHB12733</strain>
    </source>
</reference>
<evidence type="ECO:0000313" key="2">
    <source>
        <dbReference type="EMBL" id="KZT56352.1"/>
    </source>
</evidence>
<dbReference type="Proteomes" id="UP000076842">
    <property type="component" value="Unassembled WGS sequence"/>
</dbReference>
<evidence type="ECO:0000256" key="1">
    <source>
        <dbReference type="SAM" id="MobiDB-lite"/>
    </source>
</evidence>
<evidence type="ECO:0000313" key="3">
    <source>
        <dbReference type="Proteomes" id="UP000076842"/>
    </source>
</evidence>
<keyword evidence="3" id="KW-1185">Reference proteome</keyword>